<gene>
    <name evidence="2" type="ORF">LOSG293_420050</name>
</gene>
<organism evidence="2 3">
    <name type="scientific">Secundilactobacillus oryzae JCM 18671</name>
    <dbReference type="NCBI Taxonomy" id="1291743"/>
    <lineage>
        <taxon>Bacteria</taxon>
        <taxon>Bacillati</taxon>
        <taxon>Bacillota</taxon>
        <taxon>Bacilli</taxon>
        <taxon>Lactobacillales</taxon>
        <taxon>Lactobacillaceae</taxon>
        <taxon>Secundilactobacillus</taxon>
    </lineage>
</organism>
<comment type="caution">
    <text evidence="2">The sequence shown here is derived from an EMBL/GenBank/DDBJ whole genome shotgun (WGS) entry which is preliminary data.</text>
</comment>
<dbReference type="Proteomes" id="UP000028700">
    <property type="component" value="Unassembled WGS sequence"/>
</dbReference>
<feature type="region of interest" description="Disordered" evidence="1">
    <location>
        <begin position="1"/>
        <end position="47"/>
    </location>
</feature>
<sequence length="47" mass="5327">MAGKLSKEERKALIEKAEEDRAKHPQKKTKSGFAVLDEEAEKLEKSN</sequence>
<dbReference type="STRING" id="1291743.LOSG293_420050"/>
<dbReference type="eggNOG" id="ENOG5030AUN">
    <property type="taxonomic scope" value="Bacteria"/>
</dbReference>
<evidence type="ECO:0000313" key="3">
    <source>
        <dbReference type="Proteomes" id="UP000028700"/>
    </source>
</evidence>
<dbReference type="EMBL" id="BBJM01000042">
    <property type="protein sequence ID" value="GAK48619.1"/>
    <property type="molecule type" value="Genomic_DNA"/>
</dbReference>
<reference evidence="2" key="1">
    <citation type="journal article" date="2014" name="Genome Announc.">
        <title>Draft Genome Sequence of Lactobacillus oryzae Strain SG293T.</title>
        <authorList>
            <person name="Tanizawa Y."/>
            <person name="Fujisawa T."/>
            <person name="Mochizuki T."/>
            <person name="Kaminuma E."/>
            <person name="Nakamura Y."/>
            <person name="Tohno M."/>
        </authorList>
    </citation>
    <scope>NUCLEOTIDE SEQUENCE [LARGE SCALE GENOMIC DNA]</scope>
    <source>
        <strain evidence="2">SG293</strain>
    </source>
</reference>
<name>A0A081BKQ1_9LACO</name>
<keyword evidence="3" id="KW-1185">Reference proteome</keyword>
<proteinExistence type="predicted"/>
<dbReference type="RefSeq" id="WP_191976235.1">
    <property type="nucleotide sequence ID" value="NZ_BBAZ01000039.1"/>
</dbReference>
<dbReference type="AlphaFoldDB" id="A0A081BKQ1"/>
<accession>A0A081BKQ1</accession>
<protein>
    <submittedName>
        <fullName evidence="2">Uncharacterized protein</fullName>
    </submittedName>
</protein>
<feature type="compositionally biased region" description="Basic and acidic residues" evidence="1">
    <location>
        <begin position="1"/>
        <end position="23"/>
    </location>
</feature>
<evidence type="ECO:0000313" key="2">
    <source>
        <dbReference type="EMBL" id="GAK48619.1"/>
    </source>
</evidence>
<evidence type="ECO:0000256" key="1">
    <source>
        <dbReference type="SAM" id="MobiDB-lite"/>
    </source>
</evidence>